<dbReference type="Gene3D" id="3.40.50.720">
    <property type="entry name" value="NAD(P)-binding Rossmann-like Domain"/>
    <property type="match status" value="1"/>
</dbReference>
<dbReference type="GO" id="GO:0019632">
    <property type="term" value="P:shikimate metabolic process"/>
    <property type="evidence" value="ECO:0007669"/>
    <property type="project" value="TreeGrafter"/>
</dbReference>
<proteinExistence type="predicted"/>
<evidence type="ECO:0000313" key="4">
    <source>
        <dbReference type="EMBL" id="ORX14593.1"/>
    </source>
</evidence>
<evidence type="ECO:0000259" key="3">
    <source>
        <dbReference type="Pfam" id="PF08501"/>
    </source>
</evidence>
<accession>A0A1X2F816</accession>
<dbReference type="GO" id="GO:0050661">
    <property type="term" value="F:NADP binding"/>
    <property type="evidence" value="ECO:0007669"/>
    <property type="project" value="TreeGrafter"/>
</dbReference>
<dbReference type="AlphaFoldDB" id="A0A1X2F816"/>
<dbReference type="SUPFAM" id="SSF53223">
    <property type="entry name" value="Aminoacid dehydrogenase-like, N-terminal domain"/>
    <property type="match status" value="1"/>
</dbReference>
<evidence type="ECO:0000313" key="5">
    <source>
        <dbReference type="Proteomes" id="UP000193964"/>
    </source>
</evidence>
<comment type="caution">
    <text evidence="4">The sequence shown here is derived from an EMBL/GenBank/DDBJ whole genome shotgun (WGS) entry which is preliminary data.</text>
</comment>
<protein>
    <recommendedName>
        <fullName evidence="3">Shikimate dehydrogenase substrate binding N-terminal domain-containing protein</fullName>
    </recommendedName>
</protein>
<dbReference type="SUPFAM" id="SSF51735">
    <property type="entry name" value="NAD(P)-binding Rossmann-fold domains"/>
    <property type="match status" value="1"/>
</dbReference>
<dbReference type="InterPro" id="IPR022893">
    <property type="entry name" value="Shikimate_DH_fam"/>
</dbReference>
<dbReference type="InterPro" id="IPR036291">
    <property type="entry name" value="NAD(P)-bd_dom_sf"/>
</dbReference>
<dbReference type="CDD" id="cd01065">
    <property type="entry name" value="NAD_bind_Shikimate_DH"/>
    <property type="match status" value="1"/>
</dbReference>
<name>A0A1X2F816_9MYCO</name>
<dbReference type="GO" id="GO:0005829">
    <property type="term" value="C:cytosol"/>
    <property type="evidence" value="ECO:0007669"/>
    <property type="project" value="TreeGrafter"/>
</dbReference>
<dbReference type="GO" id="GO:0009073">
    <property type="term" value="P:aromatic amino acid family biosynthetic process"/>
    <property type="evidence" value="ECO:0007669"/>
    <property type="project" value="UniProtKB-KW"/>
</dbReference>
<dbReference type="GO" id="GO:0004764">
    <property type="term" value="F:shikimate 3-dehydrogenase (NADP+) activity"/>
    <property type="evidence" value="ECO:0007669"/>
    <property type="project" value="InterPro"/>
</dbReference>
<feature type="domain" description="Shikimate dehydrogenase substrate binding N-terminal" evidence="3">
    <location>
        <begin position="2"/>
        <end position="39"/>
    </location>
</feature>
<dbReference type="GO" id="GO:0009423">
    <property type="term" value="P:chorismate biosynthetic process"/>
    <property type="evidence" value="ECO:0007669"/>
    <property type="project" value="TreeGrafter"/>
</dbReference>
<keyword evidence="2" id="KW-0057">Aromatic amino acid biosynthesis</keyword>
<gene>
    <name evidence="4" type="ORF">AWC31_25765</name>
</gene>
<dbReference type="Gene3D" id="3.40.50.10860">
    <property type="entry name" value="Leucine Dehydrogenase, chain A, domain 1"/>
    <property type="match status" value="1"/>
</dbReference>
<dbReference type="InterPro" id="IPR013708">
    <property type="entry name" value="Shikimate_DH-bd_N"/>
</dbReference>
<dbReference type="EMBL" id="LQQA01000015">
    <property type="protein sequence ID" value="ORX14593.1"/>
    <property type="molecule type" value="Genomic_DNA"/>
</dbReference>
<dbReference type="InterPro" id="IPR046346">
    <property type="entry name" value="Aminoacid_DH-like_N_sf"/>
</dbReference>
<dbReference type="PANTHER" id="PTHR21089:SF1">
    <property type="entry name" value="BIFUNCTIONAL 3-DEHYDROQUINATE DEHYDRATASE_SHIKIMATE DEHYDROGENASE, CHLOROPLASTIC"/>
    <property type="match status" value="1"/>
</dbReference>
<keyword evidence="2" id="KW-0028">Amino-acid biosynthesis</keyword>
<evidence type="ECO:0000256" key="1">
    <source>
        <dbReference type="ARBA" id="ARBA00004871"/>
    </source>
</evidence>
<organism evidence="4 5">
    <name type="scientific">Mycolicibacterium wolinskyi</name>
    <dbReference type="NCBI Taxonomy" id="59750"/>
    <lineage>
        <taxon>Bacteria</taxon>
        <taxon>Bacillati</taxon>
        <taxon>Actinomycetota</taxon>
        <taxon>Actinomycetes</taxon>
        <taxon>Mycobacteriales</taxon>
        <taxon>Mycobacteriaceae</taxon>
        <taxon>Mycolicibacterium</taxon>
    </lineage>
</organism>
<reference evidence="4 5" key="1">
    <citation type="submission" date="2016-01" db="EMBL/GenBank/DDBJ databases">
        <title>The new phylogeny of the genus Mycobacterium.</title>
        <authorList>
            <person name="Tarcisio F."/>
            <person name="Conor M."/>
            <person name="Antonella G."/>
            <person name="Elisabetta G."/>
            <person name="Giulia F.S."/>
            <person name="Sara T."/>
            <person name="Anna F."/>
            <person name="Clotilde B."/>
            <person name="Roberto B."/>
            <person name="Veronica D.S."/>
            <person name="Fabio R."/>
            <person name="Monica P."/>
            <person name="Olivier J."/>
            <person name="Enrico T."/>
            <person name="Nicola S."/>
        </authorList>
    </citation>
    <scope>NUCLEOTIDE SEQUENCE [LARGE SCALE GENOMIC DNA]</scope>
    <source>
        <strain evidence="4 5">ATCC 700010</strain>
    </source>
</reference>
<dbReference type="Pfam" id="PF08501">
    <property type="entry name" value="Shikimate_dh_N"/>
    <property type="match status" value="1"/>
</dbReference>
<sequence>MRQLGFVGYNVTIPHKEDIGVYLDVIDDVASEMGAVNTVIIDGKRAIGTNTDWIGIAKGLVHHGHPTKVGKDRSAVVLGSGGAARAAIYALNSLGYAKITVFYLEPEDAKTARLRTRAEAGSGFTLETYDSVDRAIAKADVVCNMTSAGMHGNDPAPFDLARIADIDLNGKWFFDAVFNPLDTPFLQAGARGGAMCVDGLWMMIYQGIPAFESWTNRQLTLKTNDLIELHRILRHALADV</sequence>
<comment type="pathway">
    <text evidence="1">Metabolic intermediate biosynthesis; chorismate biosynthesis; chorismate from D-erythrose 4-phosphate and phosphoenolpyruvate: step 4/7.</text>
</comment>
<dbReference type="PANTHER" id="PTHR21089">
    <property type="entry name" value="SHIKIMATE DEHYDROGENASE"/>
    <property type="match status" value="1"/>
</dbReference>
<dbReference type="Proteomes" id="UP000193964">
    <property type="component" value="Unassembled WGS sequence"/>
</dbReference>
<evidence type="ECO:0000256" key="2">
    <source>
        <dbReference type="ARBA" id="ARBA00023141"/>
    </source>
</evidence>